<protein>
    <submittedName>
        <fullName evidence="2">Uncharacterized protein</fullName>
    </submittedName>
</protein>
<dbReference type="EMBL" id="BONY01000036">
    <property type="protein sequence ID" value="GIH07353.1"/>
    <property type="molecule type" value="Genomic_DNA"/>
</dbReference>
<keyword evidence="1" id="KW-1133">Transmembrane helix</keyword>
<keyword evidence="1" id="KW-0472">Membrane</keyword>
<dbReference type="RefSeq" id="WP_203911145.1">
    <property type="nucleotide sequence ID" value="NZ_BONY01000036.1"/>
</dbReference>
<keyword evidence="1" id="KW-0812">Transmembrane</keyword>
<organism evidence="2 3">
    <name type="scientific">Rhizocola hellebori</name>
    <dbReference type="NCBI Taxonomy" id="1392758"/>
    <lineage>
        <taxon>Bacteria</taxon>
        <taxon>Bacillati</taxon>
        <taxon>Actinomycetota</taxon>
        <taxon>Actinomycetes</taxon>
        <taxon>Micromonosporales</taxon>
        <taxon>Micromonosporaceae</taxon>
        <taxon>Rhizocola</taxon>
    </lineage>
</organism>
<reference evidence="2" key="1">
    <citation type="submission" date="2021-01" db="EMBL/GenBank/DDBJ databases">
        <title>Whole genome shotgun sequence of Rhizocola hellebori NBRC 109834.</title>
        <authorList>
            <person name="Komaki H."/>
            <person name="Tamura T."/>
        </authorList>
    </citation>
    <scope>NUCLEOTIDE SEQUENCE</scope>
    <source>
        <strain evidence="2">NBRC 109834</strain>
    </source>
</reference>
<accession>A0A8J3QAQ7</accession>
<keyword evidence="3" id="KW-1185">Reference proteome</keyword>
<name>A0A8J3QAQ7_9ACTN</name>
<dbReference type="Proteomes" id="UP000612899">
    <property type="component" value="Unassembled WGS sequence"/>
</dbReference>
<feature type="transmembrane region" description="Helical" evidence="1">
    <location>
        <begin position="6"/>
        <end position="26"/>
    </location>
</feature>
<evidence type="ECO:0000313" key="2">
    <source>
        <dbReference type="EMBL" id="GIH07353.1"/>
    </source>
</evidence>
<proteinExistence type="predicted"/>
<evidence type="ECO:0000256" key="1">
    <source>
        <dbReference type="SAM" id="Phobius"/>
    </source>
</evidence>
<evidence type="ECO:0000313" key="3">
    <source>
        <dbReference type="Proteomes" id="UP000612899"/>
    </source>
</evidence>
<gene>
    <name evidence="2" type="ORF">Rhe02_54200</name>
</gene>
<comment type="caution">
    <text evidence="2">The sequence shown here is derived from an EMBL/GenBank/DDBJ whole genome shotgun (WGS) entry which is preliminary data.</text>
</comment>
<dbReference type="AlphaFoldDB" id="A0A8J3QAQ7"/>
<sequence length="198" mass="21809">MTRNLSVTIFELLGTFAAGALFMYLAQWARELMRANSRDAGKVEAPAEPAADPPMLVVAPWSDAGTSDVLTGVVWRREIEAATVPVFESTPLPDHVSVWRMPEWKLDDPDRTQLWPIIKGYDAEDLDPGPEPEVDPNTRRRFVRSDVEMGALAVAQGFESAGEQAKDPAIAEAAKWLPKARSNRKVLVDLDANKVVVS</sequence>